<organism evidence="3 4">
    <name type="scientific">Ichthyobacterium seriolicida</name>
    <dbReference type="NCBI Taxonomy" id="242600"/>
    <lineage>
        <taxon>Bacteria</taxon>
        <taxon>Pseudomonadati</taxon>
        <taxon>Bacteroidota</taxon>
        <taxon>Flavobacteriia</taxon>
        <taxon>Flavobacteriales</taxon>
        <taxon>Ichthyobacteriaceae</taxon>
        <taxon>Ichthyobacterium</taxon>
    </lineage>
</organism>
<evidence type="ECO:0000313" key="3">
    <source>
        <dbReference type="EMBL" id="BAV94607.1"/>
    </source>
</evidence>
<dbReference type="KEGG" id="ise:JBKA6_0594"/>
<evidence type="ECO:0000259" key="1">
    <source>
        <dbReference type="Pfam" id="PF13175"/>
    </source>
</evidence>
<dbReference type="RefSeq" id="WP_096685737.1">
    <property type="nucleotide sequence ID" value="NZ_AP014564.1"/>
</dbReference>
<name>A0A1J1DXM0_9FLAO</name>
<dbReference type="Pfam" id="PF13175">
    <property type="entry name" value="AAA_15"/>
    <property type="match status" value="2"/>
</dbReference>
<dbReference type="GO" id="GO:0004519">
    <property type="term" value="F:endonuclease activity"/>
    <property type="evidence" value="ECO:0007669"/>
    <property type="project" value="UniProtKB-KW"/>
</dbReference>
<gene>
    <name evidence="3" type="ORF">JBKA6_0594</name>
</gene>
<dbReference type="PANTHER" id="PTHR43581">
    <property type="entry name" value="ATP/GTP PHOSPHATASE"/>
    <property type="match status" value="1"/>
</dbReference>
<sequence>MIKSIRIVNFRSIKEIYIEPNPLCALIGANSVGKTNVLKALDLILGEGWATKAKVAKELFNNTNKPIKIRVDFKTPIEHSYYENTVKIDYITLCMKMYPEFKCKVRLKNNDDTKDYYVSDEFKRKCHFIHIPSNRDLNSQLRVTNWTLLGKLMREVYKNYVNHYKGDEKELRNEFKEHMDKPRQFLEKDFDKDSLTFKKFADSFTSHCATNSVGLASGMKPELNIYNLNWFYKTLQITLTENDSKKIFDSDEVGSGMQNLILLSIFQTYAELMGGNVIFGIEEPEIYLYPQAQRALYKSFQKITETSQILYTTHNPNFIDALRAYEIEILTKDKENGTINTKKNNNFINRIEAGKQRFKIYSHFNTERNEIFFAKKVVLVEGDSDKIFLHHVIESHWGIDLDRNGISIISCNGKGGVSYFTGLCIAMGITKYFSIWDEDEALDNSKLLENTLESKKGIQLSPNLEEYLNNKLGARLTGKNKINEAYKAADEDINAENATELFGELKAFLEA</sequence>
<evidence type="ECO:0000313" key="4">
    <source>
        <dbReference type="Proteomes" id="UP000243197"/>
    </source>
</evidence>
<feature type="domain" description="Endonuclease GajA/Old nuclease/RecF-like AAA" evidence="1">
    <location>
        <begin position="128"/>
        <end position="319"/>
    </location>
</feature>
<dbReference type="Proteomes" id="UP000243197">
    <property type="component" value="Chromosome"/>
</dbReference>
<dbReference type="SUPFAM" id="SSF52540">
    <property type="entry name" value="P-loop containing nucleoside triphosphate hydrolases"/>
    <property type="match status" value="1"/>
</dbReference>
<dbReference type="InterPro" id="IPR034139">
    <property type="entry name" value="TOPRIM_OLD"/>
</dbReference>
<keyword evidence="3" id="KW-0378">Hydrolase</keyword>
<proteinExistence type="predicted"/>
<keyword evidence="3" id="KW-0540">Nuclease</keyword>
<accession>A0A1J1DXM0</accession>
<reference evidence="3 4" key="1">
    <citation type="submission" date="2014-03" db="EMBL/GenBank/DDBJ databases">
        <title>complete genome sequence of Flavobacteriaceae bacterium JBKA-6.</title>
        <authorList>
            <person name="Takano T."/>
            <person name="Nakamura Y."/>
            <person name="Takuma S."/>
            <person name="Yasuike M."/>
            <person name="Matsuyama T."/>
            <person name="Sakai T."/>
            <person name="Fujiwara A."/>
            <person name="Kimoto K."/>
            <person name="Fukuda Y."/>
            <person name="Kondo H."/>
            <person name="Hirono I."/>
            <person name="Nakayasu C."/>
        </authorList>
    </citation>
    <scope>NUCLEOTIDE SEQUENCE [LARGE SCALE GENOMIC DNA]</scope>
    <source>
        <strain evidence="3 4">JBKA-6</strain>
    </source>
</reference>
<keyword evidence="3" id="KW-0255">Endonuclease</keyword>
<dbReference type="InterPro" id="IPR041685">
    <property type="entry name" value="AAA_GajA/Old/RecF-like"/>
</dbReference>
<dbReference type="CDD" id="cd01026">
    <property type="entry name" value="TOPRIM_OLD"/>
    <property type="match status" value="1"/>
</dbReference>
<dbReference type="Pfam" id="PF20469">
    <property type="entry name" value="OLD-like_TOPRIM"/>
    <property type="match status" value="1"/>
</dbReference>
<dbReference type="OrthoDB" id="9792800at2"/>
<dbReference type="InterPro" id="IPR051396">
    <property type="entry name" value="Bact_Antivir_Def_Nuclease"/>
</dbReference>
<dbReference type="PANTHER" id="PTHR43581:SF4">
    <property type="entry name" value="ATP_GTP PHOSPHATASE"/>
    <property type="match status" value="1"/>
</dbReference>
<keyword evidence="4" id="KW-1185">Reference proteome</keyword>
<dbReference type="AlphaFoldDB" id="A0A1J1DXM0"/>
<evidence type="ECO:0000259" key="2">
    <source>
        <dbReference type="Pfam" id="PF20469"/>
    </source>
</evidence>
<protein>
    <submittedName>
        <fullName evidence="3">OLD family ATP-dependent endonuclease</fullName>
    </submittedName>
</protein>
<dbReference type="Gene3D" id="3.40.50.300">
    <property type="entry name" value="P-loop containing nucleotide triphosphate hydrolases"/>
    <property type="match status" value="1"/>
</dbReference>
<feature type="domain" description="OLD protein-like TOPRIM" evidence="2">
    <location>
        <begin position="372"/>
        <end position="439"/>
    </location>
</feature>
<feature type="domain" description="Endonuclease GajA/Old nuclease/RecF-like AAA" evidence="1">
    <location>
        <begin position="1"/>
        <end position="116"/>
    </location>
</feature>
<dbReference type="EMBL" id="AP014564">
    <property type="protein sequence ID" value="BAV94607.1"/>
    <property type="molecule type" value="Genomic_DNA"/>
</dbReference>
<dbReference type="InterPro" id="IPR027417">
    <property type="entry name" value="P-loop_NTPase"/>
</dbReference>